<accession>A0AAV0MY11</accession>
<comment type="caution">
    <text evidence="2">The sequence shown here is derived from an EMBL/GenBank/DDBJ whole genome shotgun (WGS) entry which is preliminary data.</text>
</comment>
<evidence type="ECO:0000313" key="2">
    <source>
        <dbReference type="EMBL" id="CAI0451091.1"/>
    </source>
</evidence>
<evidence type="ECO:0000256" key="1">
    <source>
        <dbReference type="ARBA" id="ARBA00005536"/>
    </source>
</evidence>
<dbReference type="PANTHER" id="PTHR12161:SF16">
    <property type="entry name" value="REGULATOR OF VPS4 ACTIVITY IN THE MVB PATHWAY PROTEIN"/>
    <property type="match status" value="1"/>
</dbReference>
<gene>
    <name evidence="2" type="ORF">LITE_LOCUS30745</name>
</gene>
<protein>
    <submittedName>
        <fullName evidence="2">Uncharacterized protein</fullName>
    </submittedName>
</protein>
<dbReference type="EMBL" id="CAMGYJ010000007">
    <property type="protein sequence ID" value="CAI0451091.1"/>
    <property type="molecule type" value="Genomic_DNA"/>
</dbReference>
<dbReference type="InterPro" id="IPR005061">
    <property type="entry name" value="Ist1"/>
</dbReference>
<proteinExistence type="inferred from homology"/>
<organism evidence="2 3">
    <name type="scientific">Linum tenue</name>
    <dbReference type="NCBI Taxonomy" id="586396"/>
    <lineage>
        <taxon>Eukaryota</taxon>
        <taxon>Viridiplantae</taxon>
        <taxon>Streptophyta</taxon>
        <taxon>Embryophyta</taxon>
        <taxon>Tracheophyta</taxon>
        <taxon>Spermatophyta</taxon>
        <taxon>Magnoliopsida</taxon>
        <taxon>eudicotyledons</taxon>
        <taxon>Gunneridae</taxon>
        <taxon>Pentapetalae</taxon>
        <taxon>rosids</taxon>
        <taxon>fabids</taxon>
        <taxon>Malpighiales</taxon>
        <taxon>Linaceae</taxon>
        <taxon>Linum</taxon>
    </lineage>
</organism>
<dbReference type="Gene3D" id="1.20.1260.60">
    <property type="entry name" value="Vacuolar protein sorting-associated protein Ist1"/>
    <property type="match status" value="1"/>
</dbReference>
<dbReference type="Proteomes" id="UP001154282">
    <property type="component" value="Unassembled WGS sequence"/>
</dbReference>
<dbReference type="InterPro" id="IPR042277">
    <property type="entry name" value="IST1-like"/>
</dbReference>
<dbReference type="AlphaFoldDB" id="A0AAV0MY11"/>
<name>A0AAV0MY11_9ROSI</name>
<dbReference type="GO" id="GO:0015031">
    <property type="term" value="P:protein transport"/>
    <property type="evidence" value="ECO:0007669"/>
    <property type="project" value="InterPro"/>
</dbReference>
<dbReference type="PANTHER" id="PTHR12161">
    <property type="entry name" value="IST1 FAMILY MEMBER"/>
    <property type="match status" value="1"/>
</dbReference>
<dbReference type="Pfam" id="PF03398">
    <property type="entry name" value="Ist1"/>
    <property type="match status" value="1"/>
</dbReference>
<evidence type="ECO:0000313" key="3">
    <source>
        <dbReference type="Proteomes" id="UP001154282"/>
    </source>
</evidence>
<reference evidence="2" key="1">
    <citation type="submission" date="2022-08" db="EMBL/GenBank/DDBJ databases">
        <authorList>
            <person name="Gutierrez-Valencia J."/>
        </authorList>
    </citation>
    <scope>NUCLEOTIDE SEQUENCE</scope>
</reference>
<comment type="similarity">
    <text evidence="1">Belongs to the IST1 family.</text>
</comment>
<keyword evidence="3" id="KW-1185">Reference proteome</keyword>
<sequence length="104" mass="12077">MIENYCHLISERLVVVETHSKECPEELKEAISSLIFAAARCGDLPELQEMKRLFTSRYGKEFTARATELRNHCGVHPGVRTYIPQLIYDHPVRTGKFFLQKYYG</sequence>